<evidence type="ECO:0000313" key="3">
    <source>
        <dbReference type="Proteomes" id="UP000198992"/>
    </source>
</evidence>
<evidence type="ECO:0000313" key="2">
    <source>
        <dbReference type="EMBL" id="SEB72972.1"/>
    </source>
</evidence>
<dbReference type="AlphaFoldDB" id="A0A1H4LRY7"/>
<name>A0A1H4LRY7_9BRAD</name>
<reference evidence="2 3" key="1">
    <citation type="submission" date="2016-10" db="EMBL/GenBank/DDBJ databases">
        <authorList>
            <person name="de Groot N.N."/>
        </authorList>
    </citation>
    <scope>NUCLEOTIDE SEQUENCE [LARGE SCALE GENOMIC DNA]</scope>
    <source>
        <strain evidence="2 3">MT12</strain>
    </source>
</reference>
<sequence length="55" mass="6240">MNAFEVFAIYVTPFVIIGIAIKLLMKRYAVDLPDVQKQAGATPKRRFLLGAWRSD</sequence>
<organism evidence="2 3">
    <name type="scientific">Bradyrhizobium erythrophlei</name>
    <dbReference type="NCBI Taxonomy" id="1437360"/>
    <lineage>
        <taxon>Bacteria</taxon>
        <taxon>Pseudomonadati</taxon>
        <taxon>Pseudomonadota</taxon>
        <taxon>Alphaproteobacteria</taxon>
        <taxon>Hyphomicrobiales</taxon>
        <taxon>Nitrobacteraceae</taxon>
        <taxon>Bradyrhizobium</taxon>
    </lineage>
</organism>
<feature type="transmembrane region" description="Helical" evidence="1">
    <location>
        <begin position="6"/>
        <end position="25"/>
    </location>
</feature>
<gene>
    <name evidence="2" type="ORF">SAMN05444164_0076</name>
</gene>
<dbReference type="Proteomes" id="UP000198992">
    <property type="component" value="Unassembled WGS sequence"/>
</dbReference>
<protein>
    <submittedName>
        <fullName evidence="2">Uncharacterized protein</fullName>
    </submittedName>
</protein>
<proteinExistence type="predicted"/>
<accession>A0A1H4LRY7</accession>
<dbReference type="EMBL" id="FNTH01000001">
    <property type="protein sequence ID" value="SEB72972.1"/>
    <property type="molecule type" value="Genomic_DNA"/>
</dbReference>
<dbReference type="RefSeq" id="WP_171947536.1">
    <property type="nucleotide sequence ID" value="NZ_FNTH01000001.1"/>
</dbReference>
<keyword evidence="1" id="KW-1133">Transmembrane helix</keyword>
<keyword evidence="1" id="KW-0812">Transmembrane</keyword>
<keyword evidence="1" id="KW-0472">Membrane</keyword>
<evidence type="ECO:0000256" key="1">
    <source>
        <dbReference type="SAM" id="Phobius"/>
    </source>
</evidence>